<dbReference type="Pfam" id="PF05163">
    <property type="entry name" value="DinB"/>
    <property type="match status" value="1"/>
</dbReference>
<proteinExistence type="inferred from homology"/>
<comment type="similarity">
    <text evidence="1">Belongs to the DinB family.</text>
</comment>
<accession>A0A327VKQ8</accession>
<dbReference type="InterPro" id="IPR007837">
    <property type="entry name" value="DinB"/>
</dbReference>
<feature type="binding site" evidence="3">
    <location>
        <position position="149"/>
    </location>
    <ligand>
        <name>a divalent metal cation</name>
        <dbReference type="ChEBI" id="CHEBI:60240"/>
    </ligand>
</feature>
<dbReference type="Gene3D" id="1.20.120.450">
    <property type="entry name" value="dinb family like domain"/>
    <property type="match status" value="1"/>
</dbReference>
<dbReference type="PANTHER" id="PTHR37302">
    <property type="entry name" value="SLR1116 PROTEIN"/>
    <property type="match status" value="1"/>
</dbReference>
<protein>
    <submittedName>
        <fullName evidence="4">Putative damage-inducible protein DinB</fullName>
    </submittedName>
</protein>
<gene>
    <name evidence="4" type="ORF">CLV59_110128</name>
</gene>
<organism evidence="4 5">
    <name type="scientific">Chitinophaga dinghuensis</name>
    <dbReference type="NCBI Taxonomy" id="1539050"/>
    <lineage>
        <taxon>Bacteria</taxon>
        <taxon>Pseudomonadati</taxon>
        <taxon>Bacteroidota</taxon>
        <taxon>Chitinophagia</taxon>
        <taxon>Chitinophagales</taxon>
        <taxon>Chitinophagaceae</taxon>
        <taxon>Chitinophaga</taxon>
    </lineage>
</organism>
<feature type="binding site" evidence="3">
    <location>
        <position position="64"/>
    </location>
    <ligand>
        <name>a divalent metal cation</name>
        <dbReference type="ChEBI" id="CHEBI:60240"/>
    </ligand>
</feature>
<dbReference type="InterPro" id="IPR034660">
    <property type="entry name" value="DinB/YfiT-like"/>
</dbReference>
<comment type="caution">
    <text evidence="4">The sequence shown here is derived from an EMBL/GenBank/DDBJ whole genome shotgun (WGS) entry which is preliminary data.</text>
</comment>
<keyword evidence="2 3" id="KW-0479">Metal-binding</keyword>
<evidence type="ECO:0000313" key="5">
    <source>
        <dbReference type="Proteomes" id="UP000249819"/>
    </source>
</evidence>
<dbReference type="PANTHER" id="PTHR37302:SF3">
    <property type="entry name" value="DAMAGE-INDUCIBLE PROTEIN DINB"/>
    <property type="match status" value="1"/>
</dbReference>
<dbReference type="AlphaFoldDB" id="A0A327VKQ8"/>
<evidence type="ECO:0000313" key="4">
    <source>
        <dbReference type="EMBL" id="RAJ75082.1"/>
    </source>
</evidence>
<sequence>MLQATSTLMTNTAADVLEAIMQDQVNYNLWANTRLIDFLRSKEQDLMEREVASSYAGIKATLLHIWDCQDWWLINMKNGDASAPRNIPNPNTATVAEVMEGLLAHSLEMVNYVNKMAKEKLNETCLVAIPFTGDYLIPRFQMLQQVTMHSVYHRGQVVTIGRQLGFTDAPNTDYMYYMLLGKNI</sequence>
<dbReference type="SUPFAM" id="SSF109854">
    <property type="entry name" value="DinB/YfiT-like putative metalloenzymes"/>
    <property type="match status" value="1"/>
</dbReference>
<evidence type="ECO:0000256" key="1">
    <source>
        <dbReference type="ARBA" id="ARBA00008635"/>
    </source>
</evidence>
<feature type="binding site" evidence="3">
    <location>
        <position position="153"/>
    </location>
    <ligand>
        <name>a divalent metal cation</name>
        <dbReference type="ChEBI" id="CHEBI:60240"/>
    </ligand>
</feature>
<evidence type="ECO:0000256" key="3">
    <source>
        <dbReference type="PIRSR" id="PIRSR607837-1"/>
    </source>
</evidence>
<dbReference type="RefSeq" id="WP_111594985.1">
    <property type="nucleotide sequence ID" value="NZ_QLMA01000010.1"/>
</dbReference>
<evidence type="ECO:0000256" key="2">
    <source>
        <dbReference type="ARBA" id="ARBA00022723"/>
    </source>
</evidence>
<reference evidence="4 5" key="1">
    <citation type="submission" date="2018-06" db="EMBL/GenBank/DDBJ databases">
        <title>Genomic Encyclopedia of Archaeal and Bacterial Type Strains, Phase II (KMG-II): from individual species to whole genera.</title>
        <authorList>
            <person name="Goeker M."/>
        </authorList>
    </citation>
    <scope>NUCLEOTIDE SEQUENCE [LARGE SCALE GENOMIC DNA]</scope>
    <source>
        <strain evidence="4 5">DSM 29821</strain>
    </source>
</reference>
<name>A0A327VKQ8_9BACT</name>
<dbReference type="GO" id="GO:0046872">
    <property type="term" value="F:metal ion binding"/>
    <property type="evidence" value="ECO:0007669"/>
    <property type="project" value="UniProtKB-KW"/>
</dbReference>
<dbReference type="OrthoDB" id="9811413at2"/>
<dbReference type="EMBL" id="QLMA01000010">
    <property type="protein sequence ID" value="RAJ75082.1"/>
    <property type="molecule type" value="Genomic_DNA"/>
</dbReference>
<keyword evidence="5" id="KW-1185">Reference proteome</keyword>
<dbReference type="Proteomes" id="UP000249819">
    <property type="component" value="Unassembled WGS sequence"/>
</dbReference>